<dbReference type="InterPro" id="IPR028082">
    <property type="entry name" value="Peripla_BP_I"/>
</dbReference>
<evidence type="ECO:0000256" key="1">
    <source>
        <dbReference type="ARBA" id="ARBA00010062"/>
    </source>
</evidence>
<sequence>MKRAISIFLVLVLMFSLCLTGCNGTTSTAGGSQATASGAAPSGEPIRIGFEGWSSGADAYMGQVAEAILQDYIDDVNANGGWLGRPVELVAYDISKDFSESINATNRLINQDKVVAIIGPDGSPFAIPLGDIVAEAKVPLLPYGSNSLVTVNEDGSVKPYVFRACPVDSDSASVLAAYAYKEMGVRKVATLVETTNAYCVGMADAFTKAFTELGGEIVAEESYPVEEIEFRAQLTKLAAAEPEYIFMPAAAYKEVGNAAKQLSELGYADSIKIMGTDGWYIPELMGVAGAELEGATLIIGADMSDPQFEPIIDAYNEKHGDLNMELHIYALYALNALQFIENAILTAGSTDGEAMRDALENTKELEVSTGGRWTMDPATHNPKGSEFSIVQVSNSEFKTITKYSLE</sequence>
<evidence type="ECO:0000313" key="6">
    <source>
        <dbReference type="Proteomes" id="UP000032483"/>
    </source>
</evidence>
<dbReference type="CDD" id="cd06347">
    <property type="entry name" value="PBP1_ABC_LivK_ligand_binding-like"/>
    <property type="match status" value="1"/>
</dbReference>
<accession>A0A0D8IWJ0</accession>
<evidence type="ECO:0000313" key="5">
    <source>
        <dbReference type="EMBL" id="KJF38646.1"/>
    </source>
</evidence>
<dbReference type="GeneID" id="42858233"/>
<evidence type="ECO:0000259" key="4">
    <source>
        <dbReference type="Pfam" id="PF13458"/>
    </source>
</evidence>
<proteinExistence type="inferred from homology"/>
<keyword evidence="2 3" id="KW-0732">Signal</keyword>
<dbReference type="RefSeq" id="WP_009322662.1">
    <property type="nucleotide sequence ID" value="NZ_CAUGBV010000142.1"/>
</dbReference>
<comment type="caution">
    <text evidence="5">The sequence shown here is derived from an EMBL/GenBank/DDBJ whole genome shotgun (WGS) entry which is preliminary data.</text>
</comment>
<dbReference type="EMBL" id="JXXK01000035">
    <property type="protein sequence ID" value="KJF38646.1"/>
    <property type="molecule type" value="Genomic_DNA"/>
</dbReference>
<dbReference type="Pfam" id="PF13458">
    <property type="entry name" value="Peripla_BP_6"/>
    <property type="match status" value="1"/>
</dbReference>
<evidence type="ECO:0000256" key="3">
    <source>
        <dbReference type="SAM" id="SignalP"/>
    </source>
</evidence>
<dbReference type="Gene3D" id="3.40.50.2300">
    <property type="match status" value="2"/>
</dbReference>
<organism evidence="5 6">
    <name type="scientific">Ruthenibacterium lactatiformans</name>
    <dbReference type="NCBI Taxonomy" id="1550024"/>
    <lineage>
        <taxon>Bacteria</taxon>
        <taxon>Bacillati</taxon>
        <taxon>Bacillota</taxon>
        <taxon>Clostridia</taxon>
        <taxon>Eubacteriales</taxon>
        <taxon>Oscillospiraceae</taxon>
        <taxon>Ruthenibacterium</taxon>
    </lineage>
</organism>
<dbReference type="InterPro" id="IPR028081">
    <property type="entry name" value="Leu-bd"/>
</dbReference>
<dbReference type="PANTHER" id="PTHR30483:SF6">
    <property type="entry name" value="PERIPLASMIC BINDING PROTEIN OF ABC TRANSPORTER FOR NATURAL AMINO ACIDS"/>
    <property type="match status" value="1"/>
</dbReference>
<name>A0A0D8IWJ0_9FIRM</name>
<dbReference type="AlphaFoldDB" id="A0A0D8IWJ0"/>
<dbReference type="InterPro" id="IPR051010">
    <property type="entry name" value="BCAA_transport"/>
</dbReference>
<dbReference type="Proteomes" id="UP000032483">
    <property type="component" value="Unassembled WGS sequence"/>
</dbReference>
<evidence type="ECO:0000256" key="2">
    <source>
        <dbReference type="ARBA" id="ARBA00022729"/>
    </source>
</evidence>
<feature type="chain" id="PRO_5039318967" description="Leucine-binding protein domain-containing protein" evidence="3">
    <location>
        <begin position="22"/>
        <end position="406"/>
    </location>
</feature>
<dbReference type="SUPFAM" id="SSF53822">
    <property type="entry name" value="Periplasmic binding protein-like I"/>
    <property type="match status" value="1"/>
</dbReference>
<dbReference type="PANTHER" id="PTHR30483">
    <property type="entry name" value="LEUCINE-SPECIFIC-BINDING PROTEIN"/>
    <property type="match status" value="1"/>
</dbReference>
<reference evidence="5" key="1">
    <citation type="submission" date="2015-02" db="EMBL/GenBank/DDBJ databases">
        <title>A novel member of the family Ruminococcaceae isolated from human feces.</title>
        <authorList>
            <person name="Shkoporov A.N."/>
            <person name="Chaplin A.V."/>
            <person name="Motuzova O.V."/>
            <person name="Kafarskaia L.I."/>
            <person name="Khokhlova E.V."/>
            <person name="Efimov B.A."/>
        </authorList>
    </citation>
    <scope>NUCLEOTIDE SEQUENCE [LARGE SCALE GENOMIC DNA]</scope>
    <source>
        <strain evidence="5">585-1</strain>
    </source>
</reference>
<feature type="signal peptide" evidence="3">
    <location>
        <begin position="1"/>
        <end position="21"/>
    </location>
</feature>
<feature type="domain" description="Leucine-binding protein" evidence="4">
    <location>
        <begin position="45"/>
        <end position="393"/>
    </location>
</feature>
<keyword evidence="6" id="KW-1185">Reference proteome</keyword>
<comment type="similarity">
    <text evidence="1">Belongs to the leucine-binding protein family.</text>
</comment>
<protein>
    <recommendedName>
        <fullName evidence="4">Leucine-binding protein domain-containing protein</fullName>
    </recommendedName>
</protein>
<gene>
    <name evidence="5" type="ORF">TQ39_16960</name>
</gene>